<sequence>MEVLKNHPDVTAFAISVAHDEGIKTCAIIDVKTNEKGEGYLGQIFMVTVKDTITNKEFNFVIKSAFKDDNIRKYAPIRKSFLNEIYFYVDVYPQLKKIETQNGVSPSDFVPKCYKVSTEEKTEMLCLENLKMSNFEIFDKSLILDDEHVSFIFKTYGDFHAYGFALKEQRPEEYLQLTNKLDNVYAEMITNPDGSFDTYLKSFNTLIEKYFVIGEDDELIRRYEKYLGDGIVDIFKSLVTEDCDYSSILHGDCWSNNMMFKYDVHNTSKRLTTIRLLDLQLVKTGSPVCDLSYCLYSGASKEIFDNLDKYLKIYYDSLSTTLNEFGLESEKIFPFHVLKEHWKMYAKFGMIMSLVILRMKCTNKEDLIDFTDDFEKDMTEEQMAKLLKFNEDDFKVRVKDLLKHLCEIEAL</sequence>
<dbReference type="SUPFAM" id="SSF56112">
    <property type="entry name" value="Protein kinase-like (PK-like)"/>
    <property type="match status" value="1"/>
</dbReference>
<evidence type="ECO:0000313" key="2">
    <source>
        <dbReference type="EMBL" id="KAJ3659971.1"/>
    </source>
</evidence>
<organism evidence="2 3">
    <name type="scientific">Zophobas morio</name>
    <dbReference type="NCBI Taxonomy" id="2755281"/>
    <lineage>
        <taxon>Eukaryota</taxon>
        <taxon>Metazoa</taxon>
        <taxon>Ecdysozoa</taxon>
        <taxon>Arthropoda</taxon>
        <taxon>Hexapoda</taxon>
        <taxon>Insecta</taxon>
        <taxon>Pterygota</taxon>
        <taxon>Neoptera</taxon>
        <taxon>Endopterygota</taxon>
        <taxon>Coleoptera</taxon>
        <taxon>Polyphaga</taxon>
        <taxon>Cucujiformia</taxon>
        <taxon>Tenebrionidae</taxon>
        <taxon>Zophobas</taxon>
    </lineage>
</organism>
<dbReference type="InterPro" id="IPR015897">
    <property type="entry name" value="CHK_kinase-like"/>
</dbReference>
<proteinExistence type="predicted"/>
<reference evidence="2" key="1">
    <citation type="journal article" date="2023" name="G3 (Bethesda)">
        <title>Whole genome assemblies of Zophobas morio and Tenebrio molitor.</title>
        <authorList>
            <person name="Kaur S."/>
            <person name="Stinson S.A."/>
            <person name="diCenzo G.C."/>
        </authorList>
    </citation>
    <scope>NUCLEOTIDE SEQUENCE</scope>
    <source>
        <strain evidence="2">QUZm001</strain>
    </source>
</reference>
<gene>
    <name evidence="2" type="ORF">Zmor_011631</name>
</gene>
<dbReference type="PANTHER" id="PTHR11012:SF30">
    <property type="entry name" value="PROTEIN KINASE-LIKE DOMAIN-CONTAINING"/>
    <property type="match status" value="1"/>
</dbReference>
<evidence type="ECO:0000259" key="1">
    <source>
        <dbReference type="SMART" id="SM00587"/>
    </source>
</evidence>
<evidence type="ECO:0000313" key="3">
    <source>
        <dbReference type="Proteomes" id="UP001168821"/>
    </source>
</evidence>
<feature type="domain" description="CHK kinase-like" evidence="1">
    <location>
        <begin position="125"/>
        <end position="324"/>
    </location>
</feature>
<protein>
    <recommendedName>
        <fullName evidence="1">CHK kinase-like domain-containing protein</fullName>
    </recommendedName>
</protein>
<dbReference type="SMART" id="SM00587">
    <property type="entry name" value="CHK"/>
    <property type="match status" value="1"/>
</dbReference>
<dbReference type="PANTHER" id="PTHR11012">
    <property type="entry name" value="PROTEIN KINASE-LIKE DOMAIN-CONTAINING"/>
    <property type="match status" value="1"/>
</dbReference>
<dbReference type="AlphaFoldDB" id="A0AA38IRF6"/>
<name>A0AA38IRF6_9CUCU</name>
<dbReference type="EMBL" id="JALNTZ010000003">
    <property type="protein sequence ID" value="KAJ3659971.1"/>
    <property type="molecule type" value="Genomic_DNA"/>
</dbReference>
<accession>A0AA38IRF6</accession>
<comment type="caution">
    <text evidence="2">The sequence shown here is derived from an EMBL/GenBank/DDBJ whole genome shotgun (WGS) entry which is preliminary data.</text>
</comment>
<keyword evidence="3" id="KW-1185">Reference proteome</keyword>
<dbReference type="InterPro" id="IPR011009">
    <property type="entry name" value="Kinase-like_dom_sf"/>
</dbReference>
<dbReference type="Proteomes" id="UP001168821">
    <property type="component" value="Unassembled WGS sequence"/>
</dbReference>
<dbReference type="Gene3D" id="3.90.1200.10">
    <property type="match status" value="1"/>
</dbReference>
<dbReference type="InterPro" id="IPR004119">
    <property type="entry name" value="EcKL"/>
</dbReference>
<dbReference type="Pfam" id="PF02958">
    <property type="entry name" value="EcKL"/>
    <property type="match status" value="1"/>
</dbReference>